<protein>
    <submittedName>
        <fullName evidence="2">Uncharacterized protein</fullName>
    </submittedName>
</protein>
<organism evidence="2 3">
    <name type="scientific">Synaphobranchus kaupii</name>
    <name type="common">Kaup's arrowtooth eel</name>
    <dbReference type="NCBI Taxonomy" id="118154"/>
    <lineage>
        <taxon>Eukaryota</taxon>
        <taxon>Metazoa</taxon>
        <taxon>Chordata</taxon>
        <taxon>Craniata</taxon>
        <taxon>Vertebrata</taxon>
        <taxon>Euteleostomi</taxon>
        <taxon>Actinopterygii</taxon>
        <taxon>Neopterygii</taxon>
        <taxon>Teleostei</taxon>
        <taxon>Anguilliformes</taxon>
        <taxon>Synaphobranchidae</taxon>
        <taxon>Synaphobranchus</taxon>
    </lineage>
</organism>
<dbReference type="Proteomes" id="UP001152622">
    <property type="component" value="Chromosome 5"/>
</dbReference>
<accession>A0A9Q1J1G1</accession>
<comment type="caution">
    <text evidence="2">The sequence shown here is derived from an EMBL/GenBank/DDBJ whole genome shotgun (WGS) entry which is preliminary data.</text>
</comment>
<evidence type="ECO:0000256" key="1">
    <source>
        <dbReference type="SAM" id="MobiDB-lite"/>
    </source>
</evidence>
<feature type="compositionally biased region" description="Polar residues" evidence="1">
    <location>
        <begin position="9"/>
        <end position="25"/>
    </location>
</feature>
<feature type="region of interest" description="Disordered" evidence="1">
    <location>
        <begin position="1"/>
        <end position="39"/>
    </location>
</feature>
<name>A0A9Q1J1G1_SYNKA</name>
<gene>
    <name evidence="2" type="ORF">SKAU_G00177420</name>
</gene>
<keyword evidence="3" id="KW-1185">Reference proteome</keyword>
<evidence type="ECO:0000313" key="3">
    <source>
        <dbReference type="Proteomes" id="UP001152622"/>
    </source>
</evidence>
<dbReference type="EMBL" id="JAINUF010000005">
    <property type="protein sequence ID" value="KAJ8361217.1"/>
    <property type="molecule type" value="Genomic_DNA"/>
</dbReference>
<reference evidence="2" key="1">
    <citation type="journal article" date="2023" name="Science">
        <title>Genome structures resolve the early diversification of teleost fishes.</title>
        <authorList>
            <person name="Parey E."/>
            <person name="Louis A."/>
            <person name="Montfort J."/>
            <person name="Bouchez O."/>
            <person name="Roques C."/>
            <person name="Iampietro C."/>
            <person name="Lluch J."/>
            <person name="Castinel A."/>
            <person name="Donnadieu C."/>
            <person name="Desvignes T."/>
            <person name="Floi Bucao C."/>
            <person name="Jouanno E."/>
            <person name="Wen M."/>
            <person name="Mejri S."/>
            <person name="Dirks R."/>
            <person name="Jansen H."/>
            <person name="Henkel C."/>
            <person name="Chen W.J."/>
            <person name="Zahm M."/>
            <person name="Cabau C."/>
            <person name="Klopp C."/>
            <person name="Thompson A.W."/>
            <person name="Robinson-Rechavi M."/>
            <person name="Braasch I."/>
            <person name="Lecointre G."/>
            <person name="Bobe J."/>
            <person name="Postlethwait J.H."/>
            <person name="Berthelot C."/>
            <person name="Roest Crollius H."/>
            <person name="Guiguen Y."/>
        </authorList>
    </citation>
    <scope>NUCLEOTIDE SEQUENCE</scope>
    <source>
        <strain evidence="2">WJC10195</strain>
    </source>
</reference>
<evidence type="ECO:0000313" key="2">
    <source>
        <dbReference type="EMBL" id="KAJ8361217.1"/>
    </source>
</evidence>
<dbReference type="AlphaFoldDB" id="A0A9Q1J1G1"/>
<proteinExistence type="predicted"/>
<sequence length="172" mass="18911">MPEKPPTSQPLSAQSNRETVTSVGSQAPKDSKTIKTRRTSMRIDKRRGSGVLSPSERGARACVRTVSQTHGACSVSLSHRAGPVLGCSLHSTHCYPPAPRQRTRETSLPVRYRVRLDPSLCVSAPVSKPARSGRPITTPIRTLYPEEVHVQSIRLCNTSWREAGLGQSRYLR</sequence>